<comment type="subcellular location">
    <subcellularLocation>
        <location evidence="1">Nucleus</location>
    </subcellularLocation>
</comment>
<dbReference type="GO" id="GO:0071036">
    <property type="term" value="P:nuclear polyadenylation-dependent snoRNA catabolic process"/>
    <property type="evidence" value="ECO:0007669"/>
    <property type="project" value="TreeGrafter"/>
</dbReference>
<dbReference type="HOGENOM" id="CLU_025398_1_0_1"/>
<keyword evidence="5" id="KW-0862">Zinc</keyword>
<keyword evidence="11" id="KW-1185">Reference proteome</keyword>
<feature type="compositionally biased region" description="Polar residues" evidence="7">
    <location>
        <begin position="195"/>
        <end position="210"/>
    </location>
</feature>
<dbReference type="InterPro" id="IPR001878">
    <property type="entry name" value="Znf_CCHC"/>
</dbReference>
<feature type="compositionally biased region" description="Gly residues" evidence="7">
    <location>
        <begin position="607"/>
        <end position="617"/>
    </location>
</feature>
<feature type="compositionally biased region" description="Polar residues" evidence="7">
    <location>
        <begin position="160"/>
        <end position="177"/>
    </location>
</feature>
<accession>D4D768</accession>
<dbReference type="RefSeq" id="XP_003022960.1">
    <property type="nucleotide sequence ID" value="XM_003022914.1"/>
</dbReference>
<comment type="caution">
    <text evidence="10">The sequence shown here is derived from an EMBL/GenBank/DDBJ whole genome shotgun (WGS) entry which is preliminary data.</text>
</comment>
<feature type="compositionally biased region" description="Polar residues" evidence="7">
    <location>
        <begin position="265"/>
        <end position="274"/>
    </location>
</feature>
<dbReference type="AlphaFoldDB" id="D4D768"/>
<evidence type="ECO:0000313" key="10">
    <source>
        <dbReference type="EMBL" id="EFE42342.1"/>
    </source>
</evidence>
<dbReference type="GeneID" id="9582979"/>
<feature type="transmembrane region" description="Helical" evidence="8">
    <location>
        <begin position="39"/>
        <end position="61"/>
    </location>
</feature>
<dbReference type="InterPro" id="IPR051644">
    <property type="entry name" value="TRAMP_AT-DNA-binding"/>
</dbReference>
<feature type="compositionally biased region" description="Acidic residues" evidence="7">
    <location>
        <begin position="246"/>
        <end position="257"/>
    </location>
</feature>
<feature type="compositionally biased region" description="Basic residues" evidence="7">
    <location>
        <begin position="179"/>
        <end position="191"/>
    </location>
</feature>
<reference evidence="11" key="1">
    <citation type="journal article" date="2011" name="Genome Biol.">
        <title>Comparative and functional genomics provide insights into the pathogenicity of dermatophytic fungi.</title>
        <authorList>
            <person name="Burmester A."/>
            <person name="Shelest E."/>
            <person name="Gloeckner G."/>
            <person name="Heddergott C."/>
            <person name="Schindler S."/>
            <person name="Staib P."/>
            <person name="Heidel A."/>
            <person name="Felder M."/>
            <person name="Petzold A."/>
            <person name="Szafranski K."/>
            <person name="Feuermann M."/>
            <person name="Pedruzzi I."/>
            <person name="Priebe S."/>
            <person name="Groth M."/>
            <person name="Winkler R."/>
            <person name="Li W."/>
            <person name="Kniemeyer O."/>
            <person name="Schroeckh V."/>
            <person name="Hertweck C."/>
            <person name="Hube B."/>
            <person name="White T.C."/>
            <person name="Platzer M."/>
            <person name="Guthke R."/>
            <person name="Heitman J."/>
            <person name="Woestemeyer J."/>
            <person name="Zipfel P.F."/>
            <person name="Monod M."/>
            <person name="Brakhage A.A."/>
        </authorList>
    </citation>
    <scope>NUCLEOTIDE SEQUENCE [LARGE SCALE GENOMIC DNA]</scope>
    <source>
        <strain evidence="11">HKI 0517</strain>
    </source>
</reference>
<evidence type="ECO:0000256" key="4">
    <source>
        <dbReference type="ARBA" id="ARBA00022771"/>
    </source>
</evidence>
<gene>
    <name evidence="10" type="ORF">TRV_02948</name>
</gene>
<dbReference type="Proteomes" id="UP000008383">
    <property type="component" value="Unassembled WGS sequence"/>
</dbReference>
<keyword evidence="4" id="KW-0863">Zinc-finger</keyword>
<keyword evidence="6" id="KW-0539">Nucleus</keyword>
<dbReference type="SUPFAM" id="SSF57756">
    <property type="entry name" value="Retrovirus zinc finger-like domains"/>
    <property type="match status" value="1"/>
</dbReference>
<dbReference type="GO" id="GO:0008270">
    <property type="term" value="F:zinc ion binding"/>
    <property type="evidence" value="ECO:0007669"/>
    <property type="project" value="UniProtKB-KW"/>
</dbReference>
<feature type="region of interest" description="Disordered" evidence="7">
    <location>
        <begin position="153"/>
        <end position="290"/>
    </location>
</feature>
<dbReference type="GO" id="GO:0071038">
    <property type="term" value="P:TRAMP-dependent tRNA surveillance pathway"/>
    <property type="evidence" value="ECO:0007669"/>
    <property type="project" value="TreeGrafter"/>
</dbReference>
<feature type="domain" description="CCHC-type" evidence="9">
    <location>
        <begin position="426"/>
        <end position="442"/>
    </location>
</feature>
<name>D4D768_TRIVH</name>
<keyword evidence="3" id="KW-0677">Repeat</keyword>
<dbReference type="GO" id="GO:0071039">
    <property type="term" value="P:nuclear polyadenylation-dependent CUT catabolic process"/>
    <property type="evidence" value="ECO:0007669"/>
    <property type="project" value="TreeGrafter"/>
</dbReference>
<dbReference type="OrthoDB" id="7608935at2759"/>
<feature type="compositionally biased region" description="Basic and acidic residues" evidence="7">
    <location>
        <begin position="540"/>
        <end position="558"/>
    </location>
</feature>
<proteinExistence type="predicted"/>
<evidence type="ECO:0000256" key="8">
    <source>
        <dbReference type="SAM" id="Phobius"/>
    </source>
</evidence>
<evidence type="ECO:0000256" key="1">
    <source>
        <dbReference type="ARBA" id="ARBA00004123"/>
    </source>
</evidence>
<dbReference type="EMBL" id="ACYE01000150">
    <property type="protein sequence ID" value="EFE42342.1"/>
    <property type="molecule type" value="Genomic_DNA"/>
</dbReference>
<feature type="compositionally biased region" description="Basic and acidic residues" evidence="7">
    <location>
        <begin position="490"/>
        <end position="503"/>
    </location>
</feature>
<feature type="domain" description="CCHC-type" evidence="9">
    <location>
        <begin position="391"/>
        <end position="407"/>
    </location>
</feature>
<feature type="compositionally biased region" description="Polar residues" evidence="7">
    <location>
        <begin position="465"/>
        <end position="477"/>
    </location>
</feature>
<dbReference type="GO" id="GO:0031499">
    <property type="term" value="C:TRAMP complex"/>
    <property type="evidence" value="ECO:0007669"/>
    <property type="project" value="TreeGrafter"/>
</dbReference>
<feature type="domain" description="CCHC-type" evidence="9">
    <location>
        <begin position="366"/>
        <end position="382"/>
    </location>
</feature>
<dbReference type="PANTHER" id="PTHR46543">
    <property type="entry name" value="ZINC FINGER CCHC DOMAIN-CONTAINING PROTEIN 7"/>
    <property type="match status" value="1"/>
</dbReference>
<evidence type="ECO:0000256" key="3">
    <source>
        <dbReference type="ARBA" id="ARBA00022737"/>
    </source>
</evidence>
<dbReference type="Gene3D" id="4.10.60.10">
    <property type="entry name" value="Zinc finger, CCHC-type"/>
    <property type="match status" value="1"/>
</dbReference>
<evidence type="ECO:0000256" key="2">
    <source>
        <dbReference type="ARBA" id="ARBA00022723"/>
    </source>
</evidence>
<evidence type="ECO:0000259" key="9">
    <source>
        <dbReference type="SMART" id="SM00343"/>
    </source>
</evidence>
<dbReference type="InterPro" id="IPR036875">
    <property type="entry name" value="Znf_CCHC_sf"/>
</dbReference>
<dbReference type="GO" id="GO:0071035">
    <property type="term" value="P:nuclear polyadenylation-dependent rRNA catabolic process"/>
    <property type="evidence" value="ECO:0007669"/>
    <property type="project" value="TreeGrafter"/>
</dbReference>
<dbReference type="GO" id="GO:0071031">
    <property type="term" value="P:nuclear mRNA surveillance of mRNA 3'-end processing"/>
    <property type="evidence" value="ECO:0007669"/>
    <property type="project" value="TreeGrafter"/>
</dbReference>
<keyword evidence="8" id="KW-1133">Transmembrane helix</keyword>
<keyword evidence="2" id="KW-0479">Metal-binding</keyword>
<protein>
    <submittedName>
        <fullName evidence="10">Zinc knuckle domain protein</fullName>
    </submittedName>
</protein>
<dbReference type="GO" id="GO:0071037">
    <property type="term" value="P:nuclear polyadenylation-dependent snRNA catabolic process"/>
    <property type="evidence" value="ECO:0007669"/>
    <property type="project" value="TreeGrafter"/>
</dbReference>
<feature type="region of interest" description="Disordered" evidence="7">
    <location>
        <begin position="465"/>
        <end position="631"/>
    </location>
</feature>
<evidence type="ECO:0000256" key="6">
    <source>
        <dbReference type="ARBA" id="ARBA00023242"/>
    </source>
</evidence>
<sequence length="678" mass="74447">MQGLLSRRKTQPETEPEQAGLEFIMQQKKRITLARCYATVWRVSVGVELACLLCLLVGFFFCVLRGGFFELRDMQLLTKTGPLPWLAFFSFQFRRLFFWIKRQTRPTAIKGLSSTTPGVEYRATGEKKALPEMSGAAEDAACDSRTASVGLAPAKGAQRVTAQSEGAGQPPSVNWNNVRKGKVRTALRRPASKPVTASNSFNKVNGQYWRSGSASEDESEAGTRAEESNAVVKDGSDGDGDRSSDDSTDPSDVDDNDSSILLNMDQPSTENPQLEPQPVHTNEEQPPMPLDTTTTVEIKEETGQLEAEQPAIKDEDIDTTAQTAYTSKYSVPPQTIAELNAEDFKKQLKYILYNSTGNPDPSTPVRCIECFREGHLSDICPNKKGSAAEVPCDLCGSDRHIESQCDLMWKQPHPTYTTGKLFISISCAQCASSQHLIGDCPSMRAPSHSTSWSLKALDPSIISNTSLSSTGVPNGRTNGAIPQLKIKGRAQREPTPEEHELHIRSRPQPPSAPRSNIKFAEGLGRGRNLSSNQPRSNDSGSDRYTPRDSQRDYRERDQYFNPNSRPRSRSPESRYGGNHRRPPLPPSRGRGPPPPSRNPGRDRGKGRGGGGGGGGSQRAGKESSRPIPGRALMDCGFMSVRHIKEEQQSRMTTRGTKHVRSSDLLDFPDYLVKSLGAL</sequence>
<feature type="compositionally biased region" description="Pro residues" evidence="7">
    <location>
        <begin position="583"/>
        <end position="597"/>
    </location>
</feature>
<evidence type="ECO:0000313" key="11">
    <source>
        <dbReference type="Proteomes" id="UP000008383"/>
    </source>
</evidence>
<evidence type="ECO:0000256" key="5">
    <source>
        <dbReference type="ARBA" id="ARBA00022833"/>
    </source>
</evidence>
<dbReference type="PANTHER" id="PTHR46543:SF1">
    <property type="entry name" value="ZINC FINGER CCHC DOMAIN-CONTAINING PROTEIN 7"/>
    <property type="match status" value="1"/>
</dbReference>
<organism evidence="10 11">
    <name type="scientific">Trichophyton verrucosum (strain HKI 0517)</name>
    <dbReference type="NCBI Taxonomy" id="663202"/>
    <lineage>
        <taxon>Eukaryota</taxon>
        <taxon>Fungi</taxon>
        <taxon>Dikarya</taxon>
        <taxon>Ascomycota</taxon>
        <taxon>Pezizomycotina</taxon>
        <taxon>Eurotiomycetes</taxon>
        <taxon>Eurotiomycetidae</taxon>
        <taxon>Onygenales</taxon>
        <taxon>Arthrodermataceae</taxon>
        <taxon>Trichophyton</taxon>
    </lineage>
</organism>
<keyword evidence="8" id="KW-0812">Transmembrane</keyword>
<feature type="compositionally biased region" description="Basic and acidic residues" evidence="7">
    <location>
        <begin position="234"/>
        <end position="245"/>
    </location>
</feature>
<feature type="compositionally biased region" description="Polar residues" evidence="7">
    <location>
        <begin position="528"/>
        <end position="539"/>
    </location>
</feature>
<keyword evidence="8" id="KW-0472">Membrane</keyword>
<dbReference type="GO" id="GO:0003723">
    <property type="term" value="F:RNA binding"/>
    <property type="evidence" value="ECO:0007669"/>
    <property type="project" value="TreeGrafter"/>
</dbReference>
<evidence type="ECO:0000256" key="7">
    <source>
        <dbReference type="SAM" id="MobiDB-lite"/>
    </source>
</evidence>
<dbReference type="SMART" id="SM00343">
    <property type="entry name" value="ZnF_C2HC"/>
    <property type="match status" value="3"/>
</dbReference>
<dbReference type="KEGG" id="tve:TRV_02948"/>